<dbReference type="Proteomes" id="UP000030207">
    <property type="component" value="Segment"/>
</dbReference>
<name>A0A0A0RPM0_9CAUD</name>
<dbReference type="OrthoDB" id="9236at10239"/>
<keyword evidence="3" id="KW-1185">Reference proteome</keyword>
<dbReference type="Pfam" id="PF24091">
    <property type="entry name" value="DUF7376"/>
    <property type="match status" value="1"/>
</dbReference>
<keyword evidence="1" id="KW-0175">Coiled coil</keyword>
<dbReference type="InterPro" id="IPR055800">
    <property type="entry name" value="DUF7376"/>
</dbReference>
<evidence type="ECO:0000313" key="2">
    <source>
        <dbReference type="EMBL" id="AIW03559.1"/>
    </source>
</evidence>
<protein>
    <submittedName>
        <fullName evidence="2">Uncharacterized protein</fullName>
    </submittedName>
</protein>
<sequence length="247" mass="27716">MKVMTLVLGNQKATVKEENGVVSLIRGDQETNFSPKHTFESVTEDFKAFGWEAALAITPGEQHEKLEKSWLMGERPGPPIEIDEFMTVAVPGKITEITSYSGGTDDKVVERAVSQEVPVAVQKEVDEYIRLHEQIAELNKRAKKLKEGVRGYMEDNDKKEIYGTEGKKVVLQPAAKTNSTSTYTDYEYHEVATVLNEHKLEEVSEMRINADKLNSLVKTKKLPTEVADKIKKMKIAMPGTPKFTVKS</sequence>
<evidence type="ECO:0000256" key="1">
    <source>
        <dbReference type="SAM" id="Coils"/>
    </source>
</evidence>
<dbReference type="GeneID" id="24608136"/>
<dbReference type="EMBL" id="KM236246">
    <property type="protein sequence ID" value="AIW03559.1"/>
    <property type="molecule type" value="Genomic_DNA"/>
</dbReference>
<organism evidence="2 3">
    <name type="scientific">Bacillus phage Moonbeam</name>
    <dbReference type="NCBI Taxonomy" id="1540091"/>
    <lineage>
        <taxon>Viruses</taxon>
        <taxon>Duplodnaviria</taxon>
        <taxon>Heunggongvirae</taxon>
        <taxon>Uroviricota</taxon>
        <taxon>Caudoviricetes</taxon>
        <taxon>Herelleviridae</taxon>
        <taxon>Bastillevirinae</taxon>
        <taxon>Moonbeamvirus</taxon>
        <taxon>Moonbeamvirus moonbeam</taxon>
    </lineage>
</organism>
<proteinExistence type="predicted"/>
<reference evidence="2 3" key="1">
    <citation type="submission" date="2014-07" db="EMBL/GenBank/DDBJ databases">
        <title>Complete Genome of Bacillus megaterium Myophage Moonbeam.</title>
        <authorList>
            <person name="Cadungog J.N."/>
            <person name="Khatemi B.E."/>
            <person name="Hernandez A.C."/>
            <person name="Everett G.F.K."/>
        </authorList>
    </citation>
    <scope>NUCLEOTIDE SEQUENCE [LARGE SCALE GENOMIC DNA]</scope>
</reference>
<gene>
    <name evidence="2" type="ORF">CPT_Moonbeam161</name>
</gene>
<evidence type="ECO:0000313" key="3">
    <source>
        <dbReference type="Proteomes" id="UP000030207"/>
    </source>
</evidence>
<dbReference type="KEGG" id="vg:24608136"/>
<feature type="coiled-coil region" evidence="1">
    <location>
        <begin position="121"/>
        <end position="155"/>
    </location>
</feature>
<accession>A0A0A0RPM0</accession>
<dbReference type="RefSeq" id="YP_009151724.1">
    <property type="nucleotide sequence ID" value="NC_027374.1"/>
</dbReference>